<dbReference type="InterPro" id="IPR001810">
    <property type="entry name" value="F-box_dom"/>
</dbReference>
<protein>
    <recommendedName>
        <fullName evidence="1">F-box domain-containing protein</fullName>
    </recommendedName>
</protein>
<proteinExistence type="predicted"/>
<accession>A0A8H5EUX1</accession>
<reference evidence="2 3" key="1">
    <citation type="journal article" date="2020" name="ISME J.">
        <title>Uncovering the hidden diversity of litter-decomposition mechanisms in mushroom-forming fungi.</title>
        <authorList>
            <person name="Floudas D."/>
            <person name="Bentzer J."/>
            <person name="Ahren D."/>
            <person name="Johansson T."/>
            <person name="Persson P."/>
            <person name="Tunlid A."/>
        </authorList>
    </citation>
    <scope>NUCLEOTIDE SEQUENCE [LARGE SCALE GENOMIC DNA]</scope>
    <source>
        <strain evidence="2 3">CBS 101986</strain>
    </source>
</reference>
<evidence type="ECO:0000313" key="2">
    <source>
        <dbReference type="EMBL" id="KAF5313197.1"/>
    </source>
</evidence>
<gene>
    <name evidence="2" type="ORF">D9619_003662</name>
</gene>
<dbReference type="AlphaFoldDB" id="A0A8H5EUX1"/>
<name>A0A8H5EUX1_9AGAR</name>
<feature type="domain" description="F-box" evidence="1">
    <location>
        <begin position="58"/>
        <end position="116"/>
    </location>
</feature>
<organism evidence="2 3">
    <name type="scientific">Psilocybe cf. subviscida</name>
    <dbReference type="NCBI Taxonomy" id="2480587"/>
    <lineage>
        <taxon>Eukaryota</taxon>
        <taxon>Fungi</taxon>
        <taxon>Dikarya</taxon>
        <taxon>Basidiomycota</taxon>
        <taxon>Agaricomycotina</taxon>
        <taxon>Agaricomycetes</taxon>
        <taxon>Agaricomycetidae</taxon>
        <taxon>Agaricales</taxon>
        <taxon>Agaricineae</taxon>
        <taxon>Strophariaceae</taxon>
        <taxon>Psilocybe</taxon>
    </lineage>
</organism>
<dbReference type="Pfam" id="PF12937">
    <property type="entry name" value="F-box-like"/>
    <property type="match status" value="1"/>
</dbReference>
<evidence type="ECO:0000313" key="3">
    <source>
        <dbReference type="Proteomes" id="UP000567179"/>
    </source>
</evidence>
<sequence>MSASRPHKTGIAAAPLPEFFNSLSSADEFLKIEKEERQHHPQIIVDLKARRNSYLPIYKLPVEILLKIFQATQDAYIDPMTHKFFHDEDLAWIAITYVCRHWRNAALNDSSLWTRPPLRYSEWTAVMLERSRMAGLRMFFDDRFPFRKHAHSALVAHIWRTIELTIKWAGDRPELDKLFKGLRTAAAPMLRRLEIEGTLYSNFPPRLPANTLLGATKLRHLSLTAVDLNWRSHLLSSLTTLSIRRGPNGAGPTPAEFLDILERMPDLKSLCLHQALPTHDNLVDFTNTKRERVSLPVLESLSIHSDATECEFFWNNITTTINLNDIDVSVTYQIGSNIQMFRFLTAIYNADSSECFETNSRSFFITGTVTDRTAYNLRLRASEHLCSSLGKDSSLIHHGESNGLGFALNIEAHNFPDSLLYGDQGGHLIFREFFDSMRWNRLYELNLIGLELFTNDAGGFSQTLARTFGTLRELRTVMVGIGSARQLVDALLMDSDEDPTVPPDCIVFPGLRHIKFDHVVFQPRFGQYDKDAVTVERLQDCLISRFERGVQIYSVLIEMCSLFDEEDLETLQEIVVDVHWDGVKRTQFEFVSQPEDENNYWYNEGDFV</sequence>
<dbReference type="Proteomes" id="UP000567179">
    <property type="component" value="Unassembled WGS sequence"/>
</dbReference>
<dbReference type="OrthoDB" id="3172239at2759"/>
<comment type="caution">
    <text evidence="2">The sequence shown here is derived from an EMBL/GenBank/DDBJ whole genome shotgun (WGS) entry which is preliminary data.</text>
</comment>
<evidence type="ECO:0000259" key="1">
    <source>
        <dbReference type="Pfam" id="PF12937"/>
    </source>
</evidence>
<keyword evidence="3" id="KW-1185">Reference proteome</keyword>
<dbReference type="SUPFAM" id="SSF52047">
    <property type="entry name" value="RNI-like"/>
    <property type="match status" value="1"/>
</dbReference>
<dbReference type="Gene3D" id="1.20.1280.50">
    <property type="match status" value="1"/>
</dbReference>
<dbReference type="EMBL" id="JAACJJ010000056">
    <property type="protein sequence ID" value="KAF5313197.1"/>
    <property type="molecule type" value="Genomic_DNA"/>
</dbReference>